<evidence type="ECO:0008006" key="3">
    <source>
        <dbReference type="Google" id="ProtNLM"/>
    </source>
</evidence>
<organism evidence="1 2">
    <name type="scientific">Dufourea novaeangliae</name>
    <name type="common">Sweat bee</name>
    <dbReference type="NCBI Taxonomy" id="178035"/>
    <lineage>
        <taxon>Eukaryota</taxon>
        <taxon>Metazoa</taxon>
        <taxon>Ecdysozoa</taxon>
        <taxon>Arthropoda</taxon>
        <taxon>Hexapoda</taxon>
        <taxon>Insecta</taxon>
        <taxon>Pterygota</taxon>
        <taxon>Neoptera</taxon>
        <taxon>Endopterygota</taxon>
        <taxon>Hymenoptera</taxon>
        <taxon>Apocrita</taxon>
        <taxon>Aculeata</taxon>
        <taxon>Apoidea</taxon>
        <taxon>Anthophila</taxon>
        <taxon>Halictidae</taxon>
        <taxon>Rophitinae</taxon>
        <taxon>Dufourea</taxon>
    </lineage>
</organism>
<evidence type="ECO:0000313" key="2">
    <source>
        <dbReference type="Proteomes" id="UP000076502"/>
    </source>
</evidence>
<proteinExistence type="predicted"/>
<dbReference type="Gene3D" id="3.30.420.10">
    <property type="entry name" value="Ribonuclease H-like superfamily/Ribonuclease H"/>
    <property type="match status" value="1"/>
</dbReference>
<accession>A0A154NVX0</accession>
<dbReference type="PANTHER" id="PTHR46060">
    <property type="entry name" value="MARINER MOS1 TRANSPOSASE-LIKE PROTEIN"/>
    <property type="match status" value="1"/>
</dbReference>
<dbReference type="InterPro" id="IPR036397">
    <property type="entry name" value="RNaseH_sf"/>
</dbReference>
<sequence length="63" mass="7305">DILPHLPYSADLAPSDLRSFRTLQNFLNGKSLKKAEQVIYRSEFFTKISEHFYSKGIFKLLKG</sequence>
<name>A0A154NVX0_DUFNO</name>
<dbReference type="InterPro" id="IPR052709">
    <property type="entry name" value="Transposase-MT_Hybrid"/>
</dbReference>
<protein>
    <recommendedName>
        <fullName evidence="3">Histone-lysine N-methyltransferase SETMAR</fullName>
    </recommendedName>
</protein>
<dbReference type="GO" id="GO:0003676">
    <property type="term" value="F:nucleic acid binding"/>
    <property type="evidence" value="ECO:0007669"/>
    <property type="project" value="InterPro"/>
</dbReference>
<dbReference type="EMBL" id="KQ434771">
    <property type="protein sequence ID" value="KZC03835.1"/>
    <property type="molecule type" value="Genomic_DNA"/>
</dbReference>
<feature type="non-terminal residue" evidence="1">
    <location>
        <position position="1"/>
    </location>
</feature>
<gene>
    <name evidence="1" type="ORF">WN55_01766</name>
</gene>
<reference evidence="1 2" key="1">
    <citation type="submission" date="2015-07" db="EMBL/GenBank/DDBJ databases">
        <title>The genome of Dufourea novaeangliae.</title>
        <authorList>
            <person name="Pan H."/>
            <person name="Kapheim K."/>
        </authorList>
    </citation>
    <scope>NUCLEOTIDE SEQUENCE [LARGE SCALE GENOMIC DNA]</scope>
    <source>
        <strain evidence="1">0120121106</strain>
        <tissue evidence="1">Whole body</tissue>
    </source>
</reference>
<evidence type="ECO:0000313" key="1">
    <source>
        <dbReference type="EMBL" id="KZC03835.1"/>
    </source>
</evidence>
<dbReference type="AlphaFoldDB" id="A0A154NVX0"/>
<dbReference type="Proteomes" id="UP000076502">
    <property type="component" value="Unassembled WGS sequence"/>
</dbReference>
<keyword evidence="2" id="KW-1185">Reference proteome</keyword>
<dbReference type="PANTHER" id="PTHR46060:SF1">
    <property type="entry name" value="MARINER MOS1 TRANSPOSASE-LIKE PROTEIN"/>
    <property type="match status" value="1"/>
</dbReference>